<keyword evidence="1" id="KW-0812">Transmembrane</keyword>
<evidence type="ECO:0000313" key="2">
    <source>
        <dbReference type="EMBL" id="GFQ96486.1"/>
    </source>
</evidence>
<dbReference type="AlphaFoldDB" id="A0A8X6L5R1"/>
<dbReference type="EMBL" id="BMAO01034439">
    <property type="protein sequence ID" value="GFQ96486.1"/>
    <property type="molecule type" value="Genomic_DNA"/>
</dbReference>
<gene>
    <name evidence="2" type="primary">NCL1_34639</name>
    <name evidence="2" type="ORF">TNCT_499971</name>
</gene>
<dbReference type="OrthoDB" id="10455059at2759"/>
<dbReference type="PANTHER" id="PTHR22955:SF66">
    <property type="entry name" value="INTEGRASE CATALYTIC DOMAIN-CONTAINING PROTEIN"/>
    <property type="match status" value="1"/>
</dbReference>
<organism evidence="2 3">
    <name type="scientific">Trichonephila clavata</name>
    <name type="common">Joro spider</name>
    <name type="synonym">Nephila clavata</name>
    <dbReference type="NCBI Taxonomy" id="2740835"/>
    <lineage>
        <taxon>Eukaryota</taxon>
        <taxon>Metazoa</taxon>
        <taxon>Ecdysozoa</taxon>
        <taxon>Arthropoda</taxon>
        <taxon>Chelicerata</taxon>
        <taxon>Arachnida</taxon>
        <taxon>Araneae</taxon>
        <taxon>Araneomorphae</taxon>
        <taxon>Entelegynae</taxon>
        <taxon>Araneoidea</taxon>
        <taxon>Nephilidae</taxon>
        <taxon>Trichonephila</taxon>
    </lineage>
</organism>
<keyword evidence="1" id="KW-1133">Transmembrane helix</keyword>
<keyword evidence="3" id="KW-1185">Reference proteome</keyword>
<protein>
    <submittedName>
        <fullName evidence="2">Uncharacterized protein</fullName>
    </submittedName>
</protein>
<comment type="caution">
    <text evidence="2">The sequence shown here is derived from an EMBL/GenBank/DDBJ whole genome shotgun (WGS) entry which is preliminary data.</text>
</comment>
<proteinExistence type="predicted"/>
<feature type="transmembrane region" description="Helical" evidence="1">
    <location>
        <begin position="516"/>
        <end position="538"/>
    </location>
</feature>
<dbReference type="Proteomes" id="UP000887116">
    <property type="component" value="Unassembled WGS sequence"/>
</dbReference>
<reference evidence="2" key="1">
    <citation type="submission" date="2020-07" db="EMBL/GenBank/DDBJ databases">
        <title>Multicomponent nature underlies the extraordinary mechanical properties of spider dragline silk.</title>
        <authorList>
            <person name="Kono N."/>
            <person name="Nakamura H."/>
            <person name="Mori M."/>
            <person name="Yoshida Y."/>
            <person name="Ohtoshi R."/>
            <person name="Malay A.D."/>
            <person name="Moran D.A.P."/>
            <person name="Tomita M."/>
            <person name="Numata K."/>
            <person name="Arakawa K."/>
        </authorList>
    </citation>
    <scope>NUCLEOTIDE SEQUENCE</scope>
</reference>
<evidence type="ECO:0000256" key="1">
    <source>
        <dbReference type="SAM" id="Phobius"/>
    </source>
</evidence>
<name>A0A8X6L5R1_TRICU</name>
<sequence>MELDRLKEKRAAFKSSTTKLLKRIDESKHSIDCSELDDLLNGELNLLQGKIDNIKILDDQIVDFIDLSSAHISIPAKKVSERFESLGLALADVPVVLDKGACEIRLLVGSDNYWKFVGNRIERLDESLVAVETIFGFCIHGSVSEDKDNDETSVDIVVSKESISDQLNHLEVEDDIRDISENEILKSFESSIEYSGNKYKVGLPWKPEMKLLLDDNRSRPDRFKSFVKNRIEEIQKLSTPSDWHHCPGKENPGDFLTRGLSVKNLKKCDAWWNGPHWFHQPEENWPKGEVDDVEEKNLELRRQSEKTIQNQCILESNDHVLDLKNAHTELDECLKTGAQNCGVENTNTVKEVIRIYAETCTSGTPMNAMYLKHQNCVFVRAAMVNGQCMRPIFREILELGYPGQDHYEDKVLRIACKHGDSGNRCIDNGIQDICGEEAVMFRRNLSNPSISLSNEACSLVSEESNDIRYVTRHKRDMNSETEMPLPTYHVAATTHHAAGLHLGSTMAPNYEIMSGANMVVISQNLIYALALIFLFKWFSY</sequence>
<dbReference type="PANTHER" id="PTHR22955">
    <property type="entry name" value="RETROTRANSPOSON"/>
    <property type="match status" value="1"/>
</dbReference>
<accession>A0A8X6L5R1</accession>
<evidence type="ECO:0000313" key="3">
    <source>
        <dbReference type="Proteomes" id="UP000887116"/>
    </source>
</evidence>
<keyword evidence="1" id="KW-0472">Membrane</keyword>